<reference evidence="2" key="1">
    <citation type="journal article" date="2020" name="Stud. Mycol.">
        <title>101 Dothideomycetes genomes: a test case for predicting lifestyles and emergence of pathogens.</title>
        <authorList>
            <person name="Haridas S."/>
            <person name="Albert R."/>
            <person name="Binder M."/>
            <person name="Bloem J."/>
            <person name="Labutti K."/>
            <person name="Salamov A."/>
            <person name="Andreopoulos B."/>
            <person name="Baker S."/>
            <person name="Barry K."/>
            <person name="Bills G."/>
            <person name="Bluhm B."/>
            <person name="Cannon C."/>
            <person name="Castanera R."/>
            <person name="Culley D."/>
            <person name="Daum C."/>
            <person name="Ezra D."/>
            <person name="Gonzalez J."/>
            <person name="Henrissat B."/>
            <person name="Kuo A."/>
            <person name="Liang C."/>
            <person name="Lipzen A."/>
            <person name="Lutzoni F."/>
            <person name="Magnuson J."/>
            <person name="Mondo S."/>
            <person name="Nolan M."/>
            <person name="Ohm R."/>
            <person name="Pangilinan J."/>
            <person name="Park H.-J."/>
            <person name="Ramirez L."/>
            <person name="Alfaro M."/>
            <person name="Sun H."/>
            <person name="Tritt A."/>
            <person name="Yoshinaga Y."/>
            <person name="Zwiers L.-H."/>
            <person name="Turgeon B."/>
            <person name="Goodwin S."/>
            <person name="Spatafora J."/>
            <person name="Crous P."/>
            <person name="Grigoriev I."/>
        </authorList>
    </citation>
    <scope>NUCLEOTIDE SEQUENCE</scope>
    <source>
        <strain evidence="2">CBS 122368</strain>
    </source>
</reference>
<organism evidence="2 3">
    <name type="scientific">Trematosphaeria pertusa</name>
    <dbReference type="NCBI Taxonomy" id="390896"/>
    <lineage>
        <taxon>Eukaryota</taxon>
        <taxon>Fungi</taxon>
        <taxon>Dikarya</taxon>
        <taxon>Ascomycota</taxon>
        <taxon>Pezizomycotina</taxon>
        <taxon>Dothideomycetes</taxon>
        <taxon>Pleosporomycetidae</taxon>
        <taxon>Pleosporales</taxon>
        <taxon>Massarineae</taxon>
        <taxon>Trematosphaeriaceae</taxon>
        <taxon>Trematosphaeria</taxon>
    </lineage>
</organism>
<evidence type="ECO:0000256" key="1">
    <source>
        <dbReference type="SAM" id="MobiDB-lite"/>
    </source>
</evidence>
<feature type="region of interest" description="Disordered" evidence="1">
    <location>
        <begin position="115"/>
        <end position="276"/>
    </location>
</feature>
<evidence type="ECO:0000313" key="3">
    <source>
        <dbReference type="Proteomes" id="UP000800094"/>
    </source>
</evidence>
<dbReference type="GeneID" id="54585806"/>
<keyword evidence="3" id="KW-1185">Reference proteome</keyword>
<proteinExistence type="predicted"/>
<gene>
    <name evidence="2" type="ORF">BU26DRAFT_557592</name>
</gene>
<dbReference type="Proteomes" id="UP000800094">
    <property type="component" value="Unassembled WGS sequence"/>
</dbReference>
<protein>
    <submittedName>
        <fullName evidence="2">Uncharacterized protein</fullName>
    </submittedName>
</protein>
<accession>A0A6A6J1A4</accession>
<dbReference type="AlphaFoldDB" id="A0A6A6J1A4"/>
<sequence>MASSRRYAIMLTTADADTANWRATGRQLCTHPAYATACSHLNRLVTQMNNAIRQCGITPRMHLDTNPHVQISWRSSVTEDWEDWGIMWIEELHAPVPDFMVAVAEVHARLTSNETDMQCAPPAPSSWTVSGRFGNNSSGGGQASGAGPSQSRGHADADGSARTNDVQMGEATVEGSREQSDPSTTPKKKGKSPMFKRPGAGAHPTKPNPKLDTAGSPRRWTEKFLKRFGSKRSLAPQASQGQAPLATNGAASAQVGSAPGASRSGDGSGFFQHHAQHPDAQSLLVDATLREIRGLDDMGRSLRGQDRAVYESASEEEKSAAAEAFGAEMSDDDEG</sequence>
<feature type="region of interest" description="Disordered" evidence="1">
    <location>
        <begin position="306"/>
        <end position="335"/>
    </location>
</feature>
<dbReference type="EMBL" id="ML987189">
    <property type="protein sequence ID" value="KAF2256117.1"/>
    <property type="molecule type" value="Genomic_DNA"/>
</dbReference>
<evidence type="ECO:0000313" key="2">
    <source>
        <dbReference type="EMBL" id="KAF2256117.1"/>
    </source>
</evidence>
<dbReference type="RefSeq" id="XP_033691121.1">
    <property type="nucleotide sequence ID" value="XM_033832476.1"/>
</dbReference>
<feature type="compositionally biased region" description="Basic and acidic residues" evidence="1">
    <location>
        <begin position="306"/>
        <end position="320"/>
    </location>
</feature>
<name>A0A6A6J1A4_9PLEO</name>